<organism evidence="1 2">
    <name type="scientific">Metabacillus arenae</name>
    <dbReference type="NCBI Taxonomy" id="2771434"/>
    <lineage>
        <taxon>Bacteria</taxon>
        <taxon>Bacillati</taxon>
        <taxon>Bacillota</taxon>
        <taxon>Bacilli</taxon>
        <taxon>Bacillales</taxon>
        <taxon>Bacillaceae</taxon>
        <taxon>Metabacillus</taxon>
    </lineage>
</organism>
<dbReference type="RefSeq" id="WP_191158620.1">
    <property type="nucleotide sequence ID" value="NZ_JACXAI010000015.1"/>
</dbReference>
<gene>
    <name evidence="1" type="ORF">IC621_12325</name>
</gene>
<protein>
    <submittedName>
        <fullName evidence="1">Uncharacterized protein</fullName>
    </submittedName>
</protein>
<evidence type="ECO:0000313" key="2">
    <source>
        <dbReference type="Proteomes" id="UP000626844"/>
    </source>
</evidence>
<evidence type="ECO:0000313" key="1">
    <source>
        <dbReference type="EMBL" id="MBD1381019.1"/>
    </source>
</evidence>
<dbReference type="AlphaFoldDB" id="A0A926S1H5"/>
<keyword evidence="2" id="KW-1185">Reference proteome</keyword>
<dbReference type="Proteomes" id="UP000626844">
    <property type="component" value="Unassembled WGS sequence"/>
</dbReference>
<sequence>MKVTFIKGPNFEQTEKEAYKYLYKILRKQVMEDLRMKMKKDQKDNK</sequence>
<proteinExistence type="predicted"/>
<comment type="caution">
    <text evidence="1">The sequence shown here is derived from an EMBL/GenBank/DDBJ whole genome shotgun (WGS) entry which is preliminary data.</text>
</comment>
<accession>A0A926S1H5</accession>
<dbReference type="EMBL" id="JACXAI010000015">
    <property type="protein sequence ID" value="MBD1381019.1"/>
    <property type="molecule type" value="Genomic_DNA"/>
</dbReference>
<name>A0A926S1H5_9BACI</name>
<reference evidence="1" key="1">
    <citation type="submission" date="2020-09" db="EMBL/GenBank/DDBJ databases">
        <title>A novel bacterium of genus Bacillus, isolated from South China Sea.</title>
        <authorList>
            <person name="Huang H."/>
            <person name="Mo K."/>
            <person name="Hu Y."/>
        </authorList>
    </citation>
    <scope>NUCLEOTIDE SEQUENCE</scope>
    <source>
        <strain evidence="1">IB182487</strain>
    </source>
</reference>